<name>A0A1S3DQ60_DIACI</name>
<protein>
    <submittedName>
        <fullName evidence="2">Nucleolar protein 14-like</fullName>
    </submittedName>
</protein>
<reference evidence="2" key="1">
    <citation type="submission" date="2025-08" db="UniProtKB">
        <authorList>
            <consortium name="RefSeq"/>
        </authorList>
    </citation>
    <scope>IDENTIFICATION</scope>
</reference>
<evidence type="ECO:0000313" key="2">
    <source>
        <dbReference type="RefSeq" id="XP_008486065.1"/>
    </source>
</evidence>
<dbReference type="KEGG" id="dci:103522749"/>
<proteinExistence type="predicted"/>
<dbReference type="AlphaFoldDB" id="A0A1S3DQ60"/>
<dbReference type="Pfam" id="PF04147">
    <property type="entry name" value="Nop14"/>
    <property type="match status" value="1"/>
</dbReference>
<sequence length="73" mass="8204">MVALFQGRTVKEVKVILERMIKVNHWSLGGDNKARLSQLFAFLLQYLDDSVDPQEPKVSGSVNCIRSGLTKQV</sequence>
<keyword evidence="1" id="KW-1185">Reference proteome</keyword>
<dbReference type="InterPro" id="IPR007276">
    <property type="entry name" value="Nop14"/>
</dbReference>
<dbReference type="Proteomes" id="UP000079169">
    <property type="component" value="Unplaced"/>
</dbReference>
<dbReference type="RefSeq" id="XP_008486065.1">
    <property type="nucleotide sequence ID" value="XM_008487843.2"/>
</dbReference>
<dbReference type="PaxDb" id="121845-A0A1S3DQ60"/>
<accession>A0A1S3DQ60</accession>
<dbReference type="GO" id="GO:0032040">
    <property type="term" value="C:small-subunit processome"/>
    <property type="evidence" value="ECO:0007669"/>
    <property type="project" value="InterPro"/>
</dbReference>
<dbReference type="GeneID" id="103522749"/>
<organism evidence="1 2">
    <name type="scientific">Diaphorina citri</name>
    <name type="common">Asian citrus psyllid</name>
    <dbReference type="NCBI Taxonomy" id="121845"/>
    <lineage>
        <taxon>Eukaryota</taxon>
        <taxon>Metazoa</taxon>
        <taxon>Ecdysozoa</taxon>
        <taxon>Arthropoda</taxon>
        <taxon>Hexapoda</taxon>
        <taxon>Insecta</taxon>
        <taxon>Pterygota</taxon>
        <taxon>Neoptera</taxon>
        <taxon>Paraneoptera</taxon>
        <taxon>Hemiptera</taxon>
        <taxon>Sternorrhyncha</taxon>
        <taxon>Psylloidea</taxon>
        <taxon>Psyllidae</taxon>
        <taxon>Diaphorininae</taxon>
        <taxon>Diaphorina</taxon>
    </lineage>
</organism>
<evidence type="ECO:0000313" key="1">
    <source>
        <dbReference type="Proteomes" id="UP000079169"/>
    </source>
</evidence>
<gene>
    <name evidence="2" type="primary">LOC103522749</name>
</gene>